<keyword evidence="10" id="KW-1185">Reference proteome</keyword>
<evidence type="ECO:0000256" key="6">
    <source>
        <dbReference type="ARBA" id="ARBA00022691"/>
    </source>
</evidence>
<organism evidence="9 10">
    <name type="scientific">Gonapodya prolifera (strain JEL478)</name>
    <name type="common">Monoblepharis prolifera</name>
    <dbReference type="NCBI Taxonomy" id="1344416"/>
    <lineage>
        <taxon>Eukaryota</taxon>
        <taxon>Fungi</taxon>
        <taxon>Fungi incertae sedis</taxon>
        <taxon>Chytridiomycota</taxon>
        <taxon>Chytridiomycota incertae sedis</taxon>
        <taxon>Monoblepharidomycetes</taxon>
        <taxon>Monoblepharidales</taxon>
        <taxon>Gonapodyaceae</taxon>
        <taxon>Gonapodya</taxon>
    </lineage>
</organism>
<dbReference type="InterPro" id="IPR029063">
    <property type="entry name" value="SAM-dependent_MTases_sf"/>
</dbReference>
<keyword evidence="5 8" id="KW-0808">Transferase</keyword>
<dbReference type="GO" id="GO:0032259">
    <property type="term" value="P:methylation"/>
    <property type="evidence" value="ECO:0007669"/>
    <property type="project" value="UniProtKB-KW"/>
</dbReference>
<comment type="similarity">
    <text evidence="2 8">Belongs to the methyltransferase superfamily. RRP8 family.</text>
</comment>
<comment type="function">
    <text evidence="8">S-adenosyl-L-methionine-dependent methyltransferase that specifically methylates the N(1) position of adenine in helix 25.1 in 25S rRNA. Required both for ribosomal 40S and 60S subunits biogenesis. Required for efficient pre-rRNA cleavage at site A2.</text>
</comment>
<evidence type="ECO:0000256" key="8">
    <source>
        <dbReference type="RuleBase" id="RU365074"/>
    </source>
</evidence>
<dbReference type="Pfam" id="PF05148">
    <property type="entry name" value="Methyltransf_8"/>
    <property type="match status" value="1"/>
</dbReference>
<dbReference type="Proteomes" id="UP000070544">
    <property type="component" value="Unassembled WGS sequence"/>
</dbReference>
<evidence type="ECO:0000256" key="3">
    <source>
        <dbReference type="ARBA" id="ARBA00022552"/>
    </source>
</evidence>
<dbReference type="SUPFAM" id="SSF53335">
    <property type="entry name" value="S-adenosyl-L-methionine-dependent methyltransferases"/>
    <property type="match status" value="1"/>
</dbReference>
<dbReference type="PANTHER" id="PTHR12787">
    <property type="entry name" value="RIBOSOMAL RNA-PROCESSING PROTEIN 8"/>
    <property type="match status" value="1"/>
</dbReference>
<evidence type="ECO:0000256" key="5">
    <source>
        <dbReference type="ARBA" id="ARBA00022679"/>
    </source>
</evidence>
<evidence type="ECO:0000313" key="9">
    <source>
        <dbReference type="EMBL" id="KXS14274.1"/>
    </source>
</evidence>
<name>A0A139ACH0_GONPJ</name>
<dbReference type="Gene3D" id="1.10.10.2150">
    <property type="entry name" value="Ribosomal RNA-processing protein 8, N-terminal domain"/>
    <property type="match status" value="1"/>
</dbReference>
<sequence>LQPFLPHSLAAAQFRFLNEKLYTTTSDAAWTMFQKDTTSFVSKYHRGFRSQVEVLPVNPLDIIIQSLKSYLPASRGSPAVRKVGANTVKIWSFDLCEDSKGWVTACDIKKGVPPPLSSVDVAVFCLSLMGANYIDFVKEATRLLKTGGTLKIAEVISRFSNAANNPVTKDPQDTSNKMFVLFYFVKRSAGGKSTGDIYAPPLKPCVYKKR</sequence>
<accession>A0A139ACH0</accession>
<evidence type="ECO:0000256" key="2">
    <source>
        <dbReference type="ARBA" id="ARBA00006301"/>
    </source>
</evidence>
<dbReference type="InterPro" id="IPR042036">
    <property type="entry name" value="RRP8_N"/>
</dbReference>
<proteinExistence type="inferred from homology"/>
<comment type="subcellular location">
    <subcellularLocation>
        <location evidence="1 8">Nucleus</location>
        <location evidence="1 8">Nucleolus</location>
    </subcellularLocation>
</comment>
<keyword evidence="7 8" id="KW-0539">Nucleus</keyword>
<reference evidence="9 10" key="1">
    <citation type="journal article" date="2015" name="Genome Biol. Evol.">
        <title>Phylogenomic analyses indicate that early fungi evolved digesting cell walls of algal ancestors of land plants.</title>
        <authorList>
            <person name="Chang Y."/>
            <person name="Wang S."/>
            <person name="Sekimoto S."/>
            <person name="Aerts A.L."/>
            <person name="Choi C."/>
            <person name="Clum A."/>
            <person name="LaButti K.M."/>
            <person name="Lindquist E.A."/>
            <person name="Yee Ngan C."/>
            <person name="Ohm R.A."/>
            <person name="Salamov A.A."/>
            <person name="Grigoriev I.V."/>
            <person name="Spatafora J.W."/>
            <person name="Berbee M.L."/>
        </authorList>
    </citation>
    <scope>NUCLEOTIDE SEQUENCE [LARGE SCALE GENOMIC DNA]</scope>
    <source>
        <strain evidence="9 10">JEL478</strain>
    </source>
</reference>
<dbReference type="InterPro" id="IPR007823">
    <property type="entry name" value="RRP8"/>
</dbReference>
<dbReference type="AlphaFoldDB" id="A0A139ACH0"/>
<dbReference type="EMBL" id="KQ965770">
    <property type="protein sequence ID" value="KXS14274.1"/>
    <property type="molecule type" value="Genomic_DNA"/>
</dbReference>
<evidence type="ECO:0000256" key="1">
    <source>
        <dbReference type="ARBA" id="ARBA00004604"/>
    </source>
</evidence>
<keyword evidence="6 8" id="KW-0949">S-adenosyl-L-methionine</keyword>
<evidence type="ECO:0000256" key="4">
    <source>
        <dbReference type="ARBA" id="ARBA00022603"/>
    </source>
</evidence>
<keyword evidence="3 8" id="KW-0698">rRNA processing</keyword>
<evidence type="ECO:0000313" key="10">
    <source>
        <dbReference type="Proteomes" id="UP000070544"/>
    </source>
</evidence>
<keyword evidence="4 8" id="KW-0489">Methyltransferase</keyword>
<dbReference type="STRING" id="1344416.A0A139ACH0"/>
<dbReference type="PANTHER" id="PTHR12787:SF0">
    <property type="entry name" value="RIBOSOMAL RNA-PROCESSING PROTEIN 8"/>
    <property type="match status" value="1"/>
</dbReference>
<dbReference type="EC" id="2.1.1.-" evidence="8"/>
<dbReference type="GO" id="GO:0005730">
    <property type="term" value="C:nucleolus"/>
    <property type="evidence" value="ECO:0007669"/>
    <property type="project" value="UniProtKB-SubCell"/>
</dbReference>
<dbReference type="GO" id="GO:0008168">
    <property type="term" value="F:methyltransferase activity"/>
    <property type="evidence" value="ECO:0007669"/>
    <property type="project" value="UniProtKB-KW"/>
</dbReference>
<dbReference type="OrthoDB" id="10258825at2759"/>
<protein>
    <recommendedName>
        <fullName evidence="8">Ribosomal RNA-processing protein 8</fullName>
        <ecNumber evidence="8">2.1.1.-</ecNumber>
    </recommendedName>
</protein>
<gene>
    <name evidence="9" type="ORF">M427DRAFT_99762</name>
</gene>
<evidence type="ECO:0000256" key="7">
    <source>
        <dbReference type="ARBA" id="ARBA00023242"/>
    </source>
</evidence>
<dbReference type="Gene3D" id="3.40.50.150">
    <property type="entry name" value="Vaccinia Virus protein VP39"/>
    <property type="match status" value="1"/>
</dbReference>
<feature type="non-terminal residue" evidence="9">
    <location>
        <position position="1"/>
    </location>
</feature>
<dbReference type="GO" id="GO:0006364">
    <property type="term" value="P:rRNA processing"/>
    <property type="evidence" value="ECO:0007669"/>
    <property type="project" value="UniProtKB-UniRule"/>
</dbReference>